<sequence length="133" mass="14669">MSIVNKFVSSFFSLVRILSISWKSSRKWTLLSTLFMGLEIISGLGVLYLLKQMVDVVTTVLAEPEAAENVKSVLYYVVLTGLGTLAYVISRSLAGFSRETQGMMVADYVDNIVQKTAISVDLAFMKALFITTP</sequence>
<evidence type="ECO:0000256" key="1">
    <source>
        <dbReference type="ARBA" id="ARBA00004651"/>
    </source>
</evidence>
<accession>A0A455UI00</accession>
<feature type="transmembrane region" description="Helical" evidence="5">
    <location>
        <begin position="73"/>
        <end position="94"/>
    </location>
</feature>
<organism evidence="6 7">
    <name type="scientific">Vreelandella sulfidaeris</name>
    <dbReference type="NCBI Taxonomy" id="115553"/>
    <lineage>
        <taxon>Bacteria</taxon>
        <taxon>Pseudomonadati</taxon>
        <taxon>Pseudomonadota</taxon>
        <taxon>Gammaproteobacteria</taxon>
        <taxon>Oceanospirillales</taxon>
        <taxon>Halomonadaceae</taxon>
        <taxon>Vreelandella</taxon>
    </lineage>
</organism>
<dbReference type="KEGG" id="hsr:HSBAA_63390"/>
<name>A0A455UI00_9GAMM</name>
<dbReference type="EMBL" id="AP019514">
    <property type="protein sequence ID" value="BBI65033.1"/>
    <property type="molecule type" value="Genomic_DNA"/>
</dbReference>
<comment type="subcellular location">
    <subcellularLocation>
        <location evidence="1">Cell membrane</location>
        <topology evidence="1">Multi-pass membrane protein</topology>
    </subcellularLocation>
</comment>
<evidence type="ECO:0000313" key="6">
    <source>
        <dbReference type="EMBL" id="BBI65033.1"/>
    </source>
</evidence>
<keyword evidence="4 5" id="KW-0472">Membrane</keyword>
<dbReference type="Gene3D" id="1.20.1560.10">
    <property type="entry name" value="ABC transporter type 1, transmembrane domain"/>
    <property type="match status" value="1"/>
</dbReference>
<dbReference type="AlphaFoldDB" id="A0A455UI00"/>
<dbReference type="Proteomes" id="UP000320231">
    <property type="component" value="Chromosome"/>
</dbReference>
<dbReference type="GO" id="GO:0005886">
    <property type="term" value="C:plasma membrane"/>
    <property type="evidence" value="ECO:0007669"/>
    <property type="project" value="UniProtKB-SubCell"/>
</dbReference>
<evidence type="ECO:0000256" key="3">
    <source>
        <dbReference type="ARBA" id="ARBA00022989"/>
    </source>
</evidence>
<evidence type="ECO:0000256" key="5">
    <source>
        <dbReference type="SAM" id="Phobius"/>
    </source>
</evidence>
<dbReference type="GO" id="GO:0005524">
    <property type="term" value="F:ATP binding"/>
    <property type="evidence" value="ECO:0007669"/>
    <property type="project" value="InterPro"/>
</dbReference>
<evidence type="ECO:0000256" key="2">
    <source>
        <dbReference type="ARBA" id="ARBA00022692"/>
    </source>
</evidence>
<reference evidence="6 7" key="1">
    <citation type="journal article" date="2019" name="Microbiol. Resour. Announc.">
        <title>Complete Genome Sequence of Halomonas sulfidaeris Strain Esulfide1 Isolated from a Metal Sulfide Rock at a Depth of 2,200 Meters, Obtained Using Nanopore Sequencing.</title>
        <authorList>
            <person name="Saito M."/>
            <person name="Nishigata A."/>
            <person name="Galipon J."/>
            <person name="Arakawa K."/>
        </authorList>
    </citation>
    <scope>NUCLEOTIDE SEQUENCE [LARGE SCALE GENOMIC DNA]</scope>
    <source>
        <strain evidence="6 7">ATCC BAA-803</strain>
    </source>
</reference>
<proteinExistence type="predicted"/>
<keyword evidence="3 5" id="KW-1133">Transmembrane helix</keyword>
<feature type="transmembrane region" description="Helical" evidence="5">
    <location>
        <begin position="28"/>
        <end position="50"/>
    </location>
</feature>
<keyword evidence="2 5" id="KW-0812">Transmembrane</keyword>
<dbReference type="InterPro" id="IPR036640">
    <property type="entry name" value="ABC1_TM_sf"/>
</dbReference>
<evidence type="ECO:0000256" key="4">
    <source>
        <dbReference type="ARBA" id="ARBA00023136"/>
    </source>
</evidence>
<evidence type="ECO:0000313" key="7">
    <source>
        <dbReference type="Proteomes" id="UP000320231"/>
    </source>
</evidence>
<gene>
    <name evidence="6" type="ORF">HSBAA_63390</name>
</gene>
<protein>
    <submittedName>
        <fullName evidence="6">Uncharacterized protein</fullName>
    </submittedName>
</protein>
<dbReference type="SUPFAM" id="SSF90123">
    <property type="entry name" value="ABC transporter transmembrane region"/>
    <property type="match status" value="1"/>
</dbReference>